<protein>
    <submittedName>
        <fullName evidence="2">DUF302 domain-containing protein</fullName>
    </submittedName>
</protein>
<feature type="domain" description="DUF302" evidence="1">
    <location>
        <begin position="37"/>
        <end position="99"/>
    </location>
</feature>
<evidence type="ECO:0000259" key="1">
    <source>
        <dbReference type="Pfam" id="PF03625"/>
    </source>
</evidence>
<dbReference type="CDD" id="cd14797">
    <property type="entry name" value="DUF302"/>
    <property type="match status" value="1"/>
</dbReference>
<dbReference type="InterPro" id="IPR005180">
    <property type="entry name" value="DUF302"/>
</dbReference>
<dbReference type="OrthoDB" id="113033at2"/>
<dbReference type="Gene3D" id="3.30.310.70">
    <property type="entry name" value="TT1751-like domain"/>
    <property type="match status" value="1"/>
</dbReference>
<dbReference type="Pfam" id="PF03625">
    <property type="entry name" value="DUF302"/>
    <property type="match status" value="1"/>
</dbReference>
<dbReference type="Proteomes" id="UP000319931">
    <property type="component" value="Unassembled WGS sequence"/>
</dbReference>
<dbReference type="PANTHER" id="PTHR38342">
    <property type="entry name" value="SLR5037 PROTEIN"/>
    <property type="match status" value="1"/>
</dbReference>
<dbReference type="SUPFAM" id="SSF103247">
    <property type="entry name" value="TT1751-like"/>
    <property type="match status" value="1"/>
</dbReference>
<organism evidence="2 3">
    <name type="scientific">Sphingomonas glacialis</name>
    <dbReference type="NCBI Taxonomy" id="658225"/>
    <lineage>
        <taxon>Bacteria</taxon>
        <taxon>Pseudomonadati</taxon>
        <taxon>Pseudomonadota</taxon>
        <taxon>Alphaproteobacteria</taxon>
        <taxon>Sphingomonadales</taxon>
        <taxon>Sphingomonadaceae</taxon>
        <taxon>Sphingomonas</taxon>
    </lineage>
</organism>
<sequence>MMVEGLICIDSVDGYAATIDRLDAAMLERGITPMLRIDHAAAAAAVGLPLHPLLLLLFGDPRVGTDLMQEKASSGIDLPLKLLVWQTEEGQIRIGYNDPGWIRSRHGITQARAASDKMEQLLQRLIVAASGISGRC</sequence>
<dbReference type="InterPro" id="IPR035923">
    <property type="entry name" value="TT1751-like_sf"/>
</dbReference>
<dbReference type="PANTHER" id="PTHR38342:SF2">
    <property type="entry name" value="INNER MEMBRANE OR EXPORTED"/>
    <property type="match status" value="1"/>
</dbReference>
<gene>
    <name evidence="2" type="ORF">EAH76_12150</name>
</gene>
<comment type="caution">
    <text evidence="2">The sequence shown here is derived from an EMBL/GenBank/DDBJ whole genome shotgun (WGS) entry which is preliminary data.</text>
</comment>
<dbReference type="AlphaFoldDB" id="A0A502FT29"/>
<accession>A0A502FT29</accession>
<evidence type="ECO:0000313" key="3">
    <source>
        <dbReference type="Proteomes" id="UP000319931"/>
    </source>
</evidence>
<proteinExistence type="predicted"/>
<dbReference type="EMBL" id="RCZC01000003">
    <property type="protein sequence ID" value="TPG52635.1"/>
    <property type="molecule type" value="Genomic_DNA"/>
</dbReference>
<evidence type="ECO:0000313" key="2">
    <source>
        <dbReference type="EMBL" id="TPG52635.1"/>
    </source>
</evidence>
<keyword evidence="3" id="KW-1185">Reference proteome</keyword>
<dbReference type="RefSeq" id="WP_140850551.1">
    <property type="nucleotide sequence ID" value="NZ_RCZC01000003.1"/>
</dbReference>
<name>A0A502FT29_9SPHN</name>
<reference evidence="2 3" key="1">
    <citation type="journal article" date="2019" name="Environ. Microbiol.">
        <title>Species interactions and distinct microbial communities in high Arctic permafrost affected cryosols are associated with the CH4 and CO2 gas fluxes.</title>
        <authorList>
            <person name="Altshuler I."/>
            <person name="Hamel J."/>
            <person name="Turney S."/>
            <person name="Magnuson E."/>
            <person name="Levesque R."/>
            <person name="Greer C."/>
            <person name="Whyte L.G."/>
        </authorList>
    </citation>
    <scope>NUCLEOTIDE SEQUENCE [LARGE SCALE GENOMIC DNA]</scope>
    <source>
        <strain evidence="2 3">E6.1</strain>
    </source>
</reference>